<keyword evidence="4" id="KW-1185">Reference proteome</keyword>
<keyword evidence="1" id="KW-0732">Signal</keyword>
<dbReference type="EMBL" id="ONZF01000002">
    <property type="protein sequence ID" value="SPJ23290.1"/>
    <property type="molecule type" value="Genomic_DNA"/>
</dbReference>
<evidence type="ECO:0000259" key="2">
    <source>
        <dbReference type="Pfam" id="PF11412"/>
    </source>
</evidence>
<dbReference type="RefSeq" id="WP_108893140.1">
    <property type="nucleotide sequence ID" value="NZ_ONZF01000002.1"/>
</dbReference>
<dbReference type="AlphaFoldDB" id="A0A2R8BT30"/>
<dbReference type="InterPro" id="IPR028250">
    <property type="entry name" value="DsbDN"/>
</dbReference>
<feature type="domain" description="Thiol:disulfide interchange protein DsbD N-terminal" evidence="2">
    <location>
        <begin position="35"/>
        <end position="139"/>
    </location>
</feature>
<dbReference type="Pfam" id="PF11412">
    <property type="entry name" value="DsbD_N"/>
    <property type="match status" value="1"/>
</dbReference>
<gene>
    <name evidence="3" type="ORF">PAA8504_01100</name>
</gene>
<feature type="signal peptide" evidence="1">
    <location>
        <begin position="1"/>
        <end position="19"/>
    </location>
</feature>
<evidence type="ECO:0000313" key="4">
    <source>
        <dbReference type="Proteomes" id="UP000244912"/>
    </source>
</evidence>
<evidence type="ECO:0000256" key="1">
    <source>
        <dbReference type="SAM" id="SignalP"/>
    </source>
</evidence>
<name>A0A2R8BT30_9RHOB</name>
<dbReference type="Proteomes" id="UP000244912">
    <property type="component" value="Unassembled WGS sequence"/>
</dbReference>
<organism evidence="3 4">
    <name type="scientific">Palleronia abyssalis</name>
    <dbReference type="NCBI Taxonomy" id="1501240"/>
    <lineage>
        <taxon>Bacteria</taxon>
        <taxon>Pseudomonadati</taxon>
        <taxon>Pseudomonadota</taxon>
        <taxon>Alphaproteobacteria</taxon>
        <taxon>Rhodobacterales</taxon>
        <taxon>Roseobacteraceae</taxon>
        <taxon>Palleronia</taxon>
    </lineage>
</organism>
<proteinExistence type="predicted"/>
<feature type="chain" id="PRO_5015316025" description="Thiol:disulfide interchange protein DsbD N-terminal domain-containing protein" evidence="1">
    <location>
        <begin position="20"/>
        <end position="262"/>
    </location>
</feature>
<protein>
    <recommendedName>
        <fullName evidence="2">Thiol:disulfide interchange protein DsbD N-terminal domain-containing protein</fullName>
    </recommendedName>
</protein>
<sequence length="262" mass="28354">MRQTLALIALLCSATAALSQQGVDDLRLLPGWRMENGRHMAALEIRLDPGWKTYWRHPGDAGIPPTFDWSGSENVEAVRIHWPAPEVFWQSGMRSVGYRDGVVLPIEITPRHTGRPVDLKLAIDMGVCDDICVPVSARSEIALSANHVRPDARIRFALANRPLTGSEAELSGVACDIRLTPKGAELTATLSMPSLGEGEDVVFESGDPNLRLSDTYARREGAKLLASVSIAPPRGQPLMVDRSALRMTVVGSRGAAEIVGCD</sequence>
<accession>A0A2R8BT30</accession>
<dbReference type="OrthoDB" id="9811036at2"/>
<evidence type="ECO:0000313" key="3">
    <source>
        <dbReference type="EMBL" id="SPJ23290.1"/>
    </source>
</evidence>
<reference evidence="4" key="1">
    <citation type="submission" date="2018-03" db="EMBL/GenBank/DDBJ databases">
        <authorList>
            <person name="Rodrigo-Torres L."/>
            <person name="Arahal R. D."/>
            <person name="Lucena T."/>
        </authorList>
    </citation>
    <scope>NUCLEOTIDE SEQUENCE [LARGE SCALE GENOMIC DNA]</scope>
    <source>
        <strain evidence="4">CECT 8504</strain>
    </source>
</reference>